<dbReference type="Proteomes" id="UP000310066">
    <property type="component" value="Unassembled WGS sequence"/>
</dbReference>
<organism evidence="1 2">
    <name type="scientific">Friedmanniomyces endolithicus</name>
    <dbReference type="NCBI Taxonomy" id="329885"/>
    <lineage>
        <taxon>Eukaryota</taxon>
        <taxon>Fungi</taxon>
        <taxon>Dikarya</taxon>
        <taxon>Ascomycota</taxon>
        <taxon>Pezizomycotina</taxon>
        <taxon>Dothideomycetes</taxon>
        <taxon>Dothideomycetidae</taxon>
        <taxon>Mycosphaerellales</taxon>
        <taxon>Teratosphaeriaceae</taxon>
        <taxon>Friedmanniomyces</taxon>
    </lineage>
</organism>
<accession>A0A4U0TYI4</accession>
<comment type="caution">
    <text evidence="1">The sequence shown here is derived from an EMBL/GenBank/DDBJ whole genome shotgun (WGS) entry which is preliminary data.</text>
</comment>
<proteinExistence type="predicted"/>
<evidence type="ECO:0000313" key="2">
    <source>
        <dbReference type="Proteomes" id="UP000310066"/>
    </source>
</evidence>
<dbReference type="AlphaFoldDB" id="A0A4U0TYI4"/>
<protein>
    <submittedName>
        <fullName evidence="1">Uncharacterized protein</fullName>
    </submittedName>
</protein>
<sequence length="328" mass="37497">MSPQPMVDPPCTGEQTKIPHVGRYKYLGFPVTAAGISFGVHLDQQLEKAYLCPGIEYGAPLVWAWAAESPSCWALFRSKWKELIVWIANGAHAWHVSQNLLGLLDLKGRFEGLHTAFLFQLQYADAINPLHRLLFRWTSGRPLHTKLRESRPLNAWKRRASKGDLTKASLHQFIRRRLAAALAQESHRNHPTALIPWDSRMRSGLLYADRTLAAPARMQDTFFRYRRGVWCFRFKHNCPAATRPFQRGDEDCVCQGQATRLSQRDLRRKAAQGEGLGKGGKFTNVDFLLNNKQWARPYDMMLRVHGKLKTFLEEQVEEADSVGEVVHP</sequence>
<name>A0A4U0TYI4_9PEZI</name>
<dbReference type="STRING" id="329885.A0A4U0TYI4"/>
<reference evidence="1 2" key="1">
    <citation type="submission" date="2017-03" db="EMBL/GenBank/DDBJ databases">
        <title>Genomes of endolithic fungi from Antarctica.</title>
        <authorList>
            <person name="Coleine C."/>
            <person name="Masonjones S."/>
            <person name="Stajich J.E."/>
        </authorList>
    </citation>
    <scope>NUCLEOTIDE SEQUENCE [LARGE SCALE GENOMIC DNA]</scope>
    <source>
        <strain evidence="1 2">CCFEE 5311</strain>
    </source>
</reference>
<dbReference type="EMBL" id="NAJP01000131">
    <property type="protein sequence ID" value="TKA27106.1"/>
    <property type="molecule type" value="Genomic_DNA"/>
</dbReference>
<evidence type="ECO:0000313" key="1">
    <source>
        <dbReference type="EMBL" id="TKA27106.1"/>
    </source>
</evidence>
<gene>
    <name evidence="1" type="ORF">B0A54_17048</name>
</gene>